<reference evidence="2" key="1">
    <citation type="submission" date="2011-07" db="EMBL/GenBank/DDBJ databases">
        <title>The Genome Sequence of Exophiala (Wangiella) dermatitidis NIH/UT8656.</title>
        <authorList>
            <consortium name="The Broad Institute Genome Sequencing Platform"/>
            <person name="Cuomo C."/>
            <person name="Wang Z."/>
            <person name="Hunicke-Smith S."/>
            <person name="Szanislo P.J."/>
            <person name="Earl A."/>
            <person name="Young S.K."/>
            <person name="Zeng Q."/>
            <person name="Gargeya S."/>
            <person name="Fitzgerald M."/>
            <person name="Haas B."/>
            <person name="Abouelleil A."/>
            <person name="Alvarado L."/>
            <person name="Arachchi H.M."/>
            <person name="Berlin A."/>
            <person name="Brown A."/>
            <person name="Chapman S.B."/>
            <person name="Chen Z."/>
            <person name="Dunbar C."/>
            <person name="Freedman E."/>
            <person name="Gearin G."/>
            <person name="Gellesch M."/>
            <person name="Goldberg J."/>
            <person name="Griggs A."/>
            <person name="Gujja S."/>
            <person name="Heiman D."/>
            <person name="Howarth C."/>
            <person name="Larson L."/>
            <person name="Lui A."/>
            <person name="MacDonald P.J.P."/>
            <person name="Montmayeur A."/>
            <person name="Murphy C."/>
            <person name="Neiman D."/>
            <person name="Pearson M."/>
            <person name="Priest M."/>
            <person name="Roberts A."/>
            <person name="Saif S."/>
            <person name="Shea T."/>
            <person name="Shenoy N."/>
            <person name="Sisk P."/>
            <person name="Stolte C."/>
            <person name="Sykes S."/>
            <person name="Wortman J."/>
            <person name="Nusbaum C."/>
            <person name="Birren B."/>
        </authorList>
    </citation>
    <scope>NUCLEOTIDE SEQUENCE</scope>
    <source>
        <strain evidence="2">NIH/UT8656</strain>
    </source>
</reference>
<feature type="region of interest" description="Disordered" evidence="1">
    <location>
        <begin position="104"/>
        <end position="125"/>
    </location>
</feature>
<dbReference type="EMBL" id="JH226130">
    <property type="protein sequence ID" value="EHY53095.1"/>
    <property type="molecule type" value="Genomic_DNA"/>
</dbReference>
<name>H6BMX2_EXODN</name>
<feature type="compositionally biased region" description="Low complexity" evidence="1">
    <location>
        <begin position="195"/>
        <end position="205"/>
    </location>
</feature>
<dbReference type="HOGENOM" id="CLU_041458_0_1_1"/>
<sequence length="392" mass="43071">MAQAMDAHASFVFLLDNVPKWKTTIDELSAHADQKHAEFVADYARLVSQIKPKRRRSPSISSIRTDDNEQIDSHEDAIPSIENAPTPLSRVEINPLEAGNKYLYAQARRRRRPGTSIRSGASGPQKFRNKNQVVVYYDAYLQEQLDSMVKTIGVGRNNLRKGKNALVAAKGFSLPSISARTSRGYPSLDSIRGTPSVSRSSSPMVSEKKPAGPPRPSTPGDETSFFLVDKELESVQSLCETAAHQFLRDGDCKTELDTIRQKFDSVLAQAAVVAEALKNLPQQNQQRADADRDNSDNTHSCGESEATLSTQPSLDILHTPKLGTGMERSHLMISHTLEDMKSRGAFFSTPAASGVNNGMAADNIEVDDASDQSSIVVDITQFRMTNPRRTRA</sequence>
<feature type="compositionally biased region" description="Polar residues" evidence="1">
    <location>
        <begin position="297"/>
        <end position="313"/>
    </location>
</feature>
<dbReference type="Proteomes" id="UP000007304">
    <property type="component" value="Unassembled WGS sequence"/>
</dbReference>
<feature type="region of interest" description="Disordered" evidence="1">
    <location>
        <begin position="179"/>
        <end position="223"/>
    </location>
</feature>
<dbReference type="OrthoDB" id="3886346at2759"/>
<evidence type="ECO:0000313" key="3">
    <source>
        <dbReference type="Proteomes" id="UP000007304"/>
    </source>
</evidence>
<dbReference type="GeneID" id="20305934"/>
<dbReference type="VEuPathDB" id="FungiDB:HMPREF1120_01295"/>
<dbReference type="AlphaFoldDB" id="H6BMX2"/>
<organism evidence="2 3">
    <name type="scientific">Exophiala dermatitidis (strain ATCC 34100 / CBS 525.76 / NIH/UT8656)</name>
    <name type="common">Black yeast</name>
    <name type="synonym">Wangiella dermatitidis</name>
    <dbReference type="NCBI Taxonomy" id="858893"/>
    <lineage>
        <taxon>Eukaryota</taxon>
        <taxon>Fungi</taxon>
        <taxon>Dikarya</taxon>
        <taxon>Ascomycota</taxon>
        <taxon>Pezizomycotina</taxon>
        <taxon>Eurotiomycetes</taxon>
        <taxon>Chaetothyriomycetidae</taxon>
        <taxon>Chaetothyriales</taxon>
        <taxon>Herpotrichiellaceae</taxon>
        <taxon>Exophiala</taxon>
    </lineage>
</organism>
<feature type="region of interest" description="Disordered" evidence="1">
    <location>
        <begin position="54"/>
        <end position="86"/>
    </location>
</feature>
<feature type="region of interest" description="Disordered" evidence="1">
    <location>
        <begin position="282"/>
        <end position="321"/>
    </location>
</feature>
<proteinExistence type="predicted"/>
<dbReference type="InParanoid" id="H6BMX2"/>
<evidence type="ECO:0000313" key="2">
    <source>
        <dbReference type="EMBL" id="EHY53095.1"/>
    </source>
</evidence>
<accession>H6BMX2</accession>
<protein>
    <submittedName>
        <fullName evidence="2">Uncharacterized protein</fullName>
    </submittedName>
</protein>
<dbReference type="OMA" id="VCSIHTD"/>
<dbReference type="RefSeq" id="XP_009153556.1">
    <property type="nucleotide sequence ID" value="XM_009155308.1"/>
</dbReference>
<gene>
    <name evidence="2" type="ORF">HMPREF1120_01295</name>
</gene>
<evidence type="ECO:0000256" key="1">
    <source>
        <dbReference type="SAM" id="MobiDB-lite"/>
    </source>
</evidence>
<feature type="compositionally biased region" description="Basic and acidic residues" evidence="1">
    <location>
        <begin position="64"/>
        <end position="77"/>
    </location>
</feature>
<dbReference type="eggNOG" id="ENOG502S4MP">
    <property type="taxonomic scope" value="Eukaryota"/>
</dbReference>
<keyword evidence="3" id="KW-1185">Reference proteome</keyword>